<dbReference type="NCBIfam" id="TIGR00166">
    <property type="entry name" value="S6"/>
    <property type="match status" value="1"/>
</dbReference>
<dbReference type="PANTHER" id="PTHR21011:SF1">
    <property type="entry name" value="SMALL RIBOSOMAL SUBUNIT PROTEIN BS6M"/>
    <property type="match status" value="1"/>
</dbReference>
<comment type="similarity">
    <text evidence="1 4">Belongs to the bacterial ribosomal protein bS6 family.</text>
</comment>
<comment type="function">
    <text evidence="2 4">Binds together with bS18 to 16S ribosomal RNA.</text>
</comment>
<dbReference type="Pfam" id="PF01250">
    <property type="entry name" value="Ribosomal_S6"/>
    <property type="match status" value="1"/>
</dbReference>
<dbReference type="HAMAP" id="MF_00360">
    <property type="entry name" value="Ribosomal_bS6"/>
    <property type="match status" value="1"/>
</dbReference>
<dbReference type="RefSeq" id="WP_262095557.1">
    <property type="nucleotide sequence ID" value="NZ_JAOEGN010000002.1"/>
</dbReference>
<dbReference type="CDD" id="cd00473">
    <property type="entry name" value="bS6"/>
    <property type="match status" value="1"/>
</dbReference>
<keyword evidence="5" id="KW-0762">Sugar transport</keyword>
<dbReference type="InterPro" id="IPR035980">
    <property type="entry name" value="Ribosomal_bS6_sf"/>
</dbReference>
<sequence length="95" mass="11043">MKKYELMYIIRPDLESEQIKTLVANLSNIFTERGSEVLELKEIGLKELAYEIGHMKKGYYVWSLVNASNEAIAEFDRVIRITESVIRYIVVKDGE</sequence>
<keyword evidence="4" id="KW-0694">RNA-binding</keyword>
<evidence type="ECO:0000256" key="3">
    <source>
        <dbReference type="ARBA" id="ARBA00035294"/>
    </source>
</evidence>
<dbReference type="InterPro" id="IPR000529">
    <property type="entry name" value="Ribosomal_bS6"/>
</dbReference>
<dbReference type="Gene3D" id="3.30.70.60">
    <property type="match status" value="1"/>
</dbReference>
<dbReference type="Proteomes" id="UP001209076">
    <property type="component" value="Unassembled WGS sequence"/>
</dbReference>
<accession>A0ABT2PXG5</accession>
<reference evidence="6" key="1">
    <citation type="submission" date="2023-07" db="EMBL/GenBank/DDBJ databases">
        <title>Novel Mycoplasma species identified in domestic and wild animals.</title>
        <authorList>
            <person name="Volokhov D.V."/>
            <person name="Furtak V.A."/>
            <person name="Zagorodnyaya T.A."/>
        </authorList>
    </citation>
    <scope>NUCLEOTIDE SEQUENCE [LARGE SCALE GENOMIC DNA]</scope>
    <source>
        <strain evidence="6">92-19</strain>
    </source>
</reference>
<gene>
    <name evidence="4 5" type="primary">rpsF</name>
    <name evidence="5" type="ORF">N7603_01530</name>
</gene>
<comment type="caution">
    <text evidence="5">The sequence shown here is derived from an EMBL/GenBank/DDBJ whole genome shotgun (WGS) entry which is preliminary data.</text>
</comment>
<proteinExistence type="inferred from homology"/>
<evidence type="ECO:0000256" key="2">
    <source>
        <dbReference type="ARBA" id="ARBA00035104"/>
    </source>
</evidence>
<keyword evidence="4 5" id="KW-0689">Ribosomal protein</keyword>
<keyword evidence="5" id="KW-0813">Transport</keyword>
<name>A0ABT2PXG5_9MOLU</name>
<dbReference type="EMBL" id="JAOEGN010000002">
    <property type="protein sequence ID" value="MCU0104333.1"/>
    <property type="molecule type" value="Genomic_DNA"/>
</dbReference>
<dbReference type="InterPro" id="IPR014717">
    <property type="entry name" value="Transl_elong_EF1B/ribsomal_bS6"/>
</dbReference>
<dbReference type="GO" id="GO:0005840">
    <property type="term" value="C:ribosome"/>
    <property type="evidence" value="ECO:0007669"/>
    <property type="project" value="UniProtKB-KW"/>
</dbReference>
<keyword evidence="6" id="KW-1185">Reference proteome</keyword>
<dbReference type="SUPFAM" id="SSF54995">
    <property type="entry name" value="Ribosomal protein S6"/>
    <property type="match status" value="1"/>
</dbReference>
<protein>
    <recommendedName>
        <fullName evidence="3 4">Small ribosomal subunit protein bS6</fullName>
    </recommendedName>
</protein>
<keyword evidence="4" id="KW-0687">Ribonucleoprotein</keyword>
<evidence type="ECO:0000256" key="4">
    <source>
        <dbReference type="HAMAP-Rule" id="MF_00360"/>
    </source>
</evidence>
<dbReference type="PANTHER" id="PTHR21011">
    <property type="entry name" value="MITOCHONDRIAL 28S RIBOSOMAL PROTEIN S6"/>
    <property type="match status" value="1"/>
</dbReference>
<evidence type="ECO:0000313" key="6">
    <source>
        <dbReference type="Proteomes" id="UP001209076"/>
    </source>
</evidence>
<evidence type="ECO:0000256" key="1">
    <source>
        <dbReference type="ARBA" id="ARBA00009512"/>
    </source>
</evidence>
<keyword evidence="4" id="KW-0699">rRNA-binding</keyword>
<evidence type="ECO:0000313" key="5">
    <source>
        <dbReference type="EMBL" id="MCU0104333.1"/>
    </source>
</evidence>
<organism evidence="5 6">
    <name type="scientific">Paracholeplasma vituli</name>
    <dbReference type="NCBI Taxonomy" id="69473"/>
    <lineage>
        <taxon>Bacteria</taxon>
        <taxon>Bacillati</taxon>
        <taxon>Mycoplasmatota</taxon>
        <taxon>Mollicutes</taxon>
        <taxon>Acholeplasmatales</taxon>
        <taxon>Acholeplasmataceae</taxon>
        <taxon>Paracholeplasma</taxon>
    </lineage>
</organism>
<dbReference type="InterPro" id="IPR020814">
    <property type="entry name" value="Ribosomal_S6_plastid/chlpt"/>
</dbReference>